<accession>A0A1I2E579</accession>
<protein>
    <recommendedName>
        <fullName evidence="3">Cro/C1-type HTH DNA-binding domain-containing protein</fullName>
    </recommendedName>
</protein>
<evidence type="ECO:0000313" key="2">
    <source>
        <dbReference type="Proteomes" id="UP000198896"/>
    </source>
</evidence>
<dbReference type="Gene3D" id="1.10.260.40">
    <property type="entry name" value="lambda repressor-like DNA-binding domains"/>
    <property type="match status" value="1"/>
</dbReference>
<evidence type="ECO:0008006" key="3">
    <source>
        <dbReference type="Google" id="ProtNLM"/>
    </source>
</evidence>
<keyword evidence="2" id="KW-1185">Reference proteome</keyword>
<dbReference type="GO" id="GO:0003677">
    <property type="term" value="F:DNA binding"/>
    <property type="evidence" value="ECO:0007669"/>
    <property type="project" value="InterPro"/>
</dbReference>
<proteinExistence type="predicted"/>
<dbReference type="SUPFAM" id="SSF47413">
    <property type="entry name" value="lambda repressor-like DNA-binding domains"/>
    <property type="match status" value="1"/>
</dbReference>
<dbReference type="RefSeq" id="WP_093914315.1">
    <property type="nucleotide sequence ID" value="NZ_FONL01000028.1"/>
</dbReference>
<dbReference type="AlphaFoldDB" id="A0A1I2E579"/>
<reference evidence="1 2" key="1">
    <citation type="submission" date="2016-10" db="EMBL/GenBank/DDBJ databases">
        <authorList>
            <person name="de Groot N.N."/>
        </authorList>
    </citation>
    <scope>NUCLEOTIDE SEQUENCE [LARGE SCALE GENOMIC DNA]</scope>
    <source>
        <strain evidence="1 2">DSM 9236</strain>
    </source>
</reference>
<dbReference type="EMBL" id="FONL01000028">
    <property type="protein sequence ID" value="SFE87410.1"/>
    <property type="molecule type" value="Genomic_DNA"/>
</dbReference>
<dbReference type="Proteomes" id="UP000198896">
    <property type="component" value="Unassembled WGS sequence"/>
</dbReference>
<organism evidence="1 2">
    <name type="scientific">Succiniclasticum ruminis DSM 9236</name>
    <dbReference type="NCBI Taxonomy" id="1123323"/>
    <lineage>
        <taxon>Bacteria</taxon>
        <taxon>Bacillati</taxon>
        <taxon>Bacillota</taxon>
        <taxon>Negativicutes</taxon>
        <taxon>Acidaminococcales</taxon>
        <taxon>Acidaminococcaceae</taxon>
        <taxon>Succiniclasticum</taxon>
    </lineage>
</organism>
<name>A0A1I2E579_9FIRM</name>
<gene>
    <name evidence="1" type="ORF">SAMN05216245_12812</name>
</gene>
<dbReference type="OrthoDB" id="6194521at2"/>
<sequence length="111" mass="12849">MEETFTQMLLRFMEERKITRAGLYKDADIDRKLIYKILKQKDYQPKKGTAVRLALGLRLSPEETKALLEAAGFALSRSIRKDCVISDCIARNRRTVWEVNRVLRAYGLGDI</sequence>
<evidence type="ECO:0000313" key="1">
    <source>
        <dbReference type="EMBL" id="SFE87410.1"/>
    </source>
</evidence>
<dbReference type="STRING" id="1123323.SAMN05216245_12812"/>
<dbReference type="InterPro" id="IPR010982">
    <property type="entry name" value="Lambda_DNA-bd_dom_sf"/>
</dbReference>